<dbReference type="Gene3D" id="3.30.460.10">
    <property type="entry name" value="Beta Polymerase, domain 2"/>
    <property type="match status" value="1"/>
</dbReference>
<accession>A0A9D2MGP2</accession>
<dbReference type="EMBL" id="DWXN01000002">
    <property type="protein sequence ID" value="HJB74212.1"/>
    <property type="molecule type" value="Genomic_DNA"/>
</dbReference>
<name>A0A9D2MGP2_9FIRM</name>
<dbReference type="HAMAP" id="MF_01477">
    <property type="entry name" value="Iojap_RsfS"/>
    <property type="match status" value="1"/>
</dbReference>
<protein>
    <recommendedName>
        <fullName evidence="2">Ribosomal silencing factor RsfS</fullName>
    </recommendedName>
</protein>
<reference evidence="3" key="1">
    <citation type="journal article" date="2021" name="PeerJ">
        <title>Extensive microbial diversity within the chicken gut microbiome revealed by metagenomics and culture.</title>
        <authorList>
            <person name="Gilroy R."/>
            <person name="Ravi A."/>
            <person name="Getino M."/>
            <person name="Pursley I."/>
            <person name="Horton D.L."/>
            <person name="Alikhan N.F."/>
            <person name="Baker D."/>
            <person name="Gharbi K."/>
            <person name="Hall N."/>
            <person name="Watson M."/>
            <person name="Adriaenssens E.M."/>
            <person name="Foster-Nyarko E."/>
            <person name="Jarju S."/>
            <person name="Secka A."/>
            <person name="Antonio M."/>
            <person name="Oren A."/>
            <person name="Chaudhuri R.R."/>
            <person name="La Ragione R."/>
            <person name="Hildebrand F."/>
            <person name="Pallen M.J."/>
        </authorList>
    </citation>
    <scope>NUCLEOTIDE SEQUENCE</scope>
    <source>
        <strain evidence="3">CHK188-16595</strain>
    </source>
</reference>
<comment type="subunit">
    <text evidence="2">Interacts with ribosomal protein uL14 (rplN).</text>
</comment>
<keyword evidence="2" id="KW-0810">Translation regulation</keyword>
<evidence type="ECO:0000256" key="2">
    <source>
        <dbReference type="HAMAP-Rule" id="MF_01477"/>
    </source>
</evidence>
<gene>
    <name evidence="2 3" type="primary">rsfS</name>
    <name evidence="3" type="ORF">IAA37_00875</name>
</gene>
<organism evidence="3 4">
    <name type="scientific">Candidatus Eubacterium faecale</name>
    <dbReference type="NCBI Taxonomy" id="2838568"/>
    <lineage>
        <taxon>Bacteria</taxon>
        <taxon>Bacillati</taxon>
        <taxon>Bacillota</taxon>
        <taxon>Clostridia</taxon>
        <taxon>Eubacteriales</taxon>
        <taxon>Eubacteriaceae</taxon>
        <taxon>Eubacterium</taxon>
    </lineage>
</organism>
<sequence>MTSLDIVKIAVQAADSKKGHEIRVIKIRDISVLADYFVFVSGDSNTQTRAIAEEVEFKLSGAGEEPHHIEGRQSGWICLDYGSVVVHVFHKEQRQYFQLERLWEDGEEIDPSTLLEN</sequence>
<comment type="function">
    <text evidence="2">Functions as a ribosomal silencing factor. Interacts with ribosomal protein uL14 (rplN), blocking formation of intersubunit bridge B8. Prevents association of the 30S and 50S ribosomal subunits and the formation of functional ribosomes, thus repressing translation.</text>
</comment>
<dbReference type="PANTHER" id="PTHR21043">
    <property type="entry name" value="IOJAP SUPERFAMILY ORTHOLOG"/>
    <property type="match status" value="1"/>
</dbReference>
<comment type="similarity">
    <text evidence="1 2">Belongs to the Iojap/RsfS family.</text>
</comment>
<dbReference type="SUPFAM" id="SSF81301">
    <property type="entry name" value="Nucleotidyltransferase"/>
    <property type="match status" value="1"/>
</dbReference>
<dbReference type="GO" id="GO:0042256">
    <property type="term" value="P:cytosolic ribosome assembly"/>
    <property type="evidence" value="ECO:0007669"/>
    <property type="project" value="UniProtKB-UniRule"/>
</dbReference>
<evidence type="ECO:0000313" key="4">
    <source>
        <dbReference type="Proteomes" id="UP000823877"/>
    </source>
</evidence>
<comment type="caution">
    <text evidence="3">The sequence shown here is derived from an EMBL/GenBank/DDBJ whole genome shotgun (WGS) entry which is preliminary data.</text>
</comment>
<evidence type="ECO:0000313" key="3">
    <source>
        <dbReference type="EMBL" id="HJB74212.1"/>
    </source>
</evidence>
<dbReference type="InterPro" id="IPR004394">
    <property type="entry name" value="Iojap/RsfS/C7orf30"/>
</dbReference>
<dbReference type="GO" id="GO:0043023">
    <property type="term" value="F:ribosomal large subunit binding"/>
    <property type="evidence" value="ECO:0007669"/>
    <property type="project" value="TreeGrafter"/>
</dbReference>
<reference evidence="3" key="2">
    <citation type="submission" date="2021-04" db="EMBL/GenBank/DDBJ databases">
        <authorList>
            <person name="Gilroy R."/>
        </authorList>
    </citation>
    <scope>NUCLEOTIDE SEQUENCE</scope>
    <source>
        <strain evidence="3">CHK188-16595</strain>
    </source>
</reference>
<dbReference type="Proteomes" id="UP000823877">
    <property type="component" value="Unassembled WGS sequence"/>
</dbReference>
<dbReference type="InterPro" id="IPR043519">
    <property type="entry name" value="NT_sf"/>
</dbReference>
<dbReference type="NCBIfam" id="TIGR00090">
    <property type="entry name" value="rsfS_iojap_ybeB"/>
    <property type="match status" value="1"/>
</dbReference>
<dbReference type="GO" id="GO:0017148">
    <property type="term" value="P:negative regulation of translation"/>
    <property type="evidence" value="ECO:0007669"/>
    <property type="project" value="UniProtKB-UniRule"/>
</dbReference>
<dbReference type="Pfam" id="PF02410">
    <property type="entry name" value="RsfS"/>
    <property type="match status" value="1"/>
</dbReference>
<proteinExistence type="inferred from homology"/>
<keyword evidence="2" id="KW-0678">Repressor</keyword>
<dbReference type="GO" id="GO:0090071">
    <property type="term" value="P:negative regulation of ribosome biogenesis"/>
    <property type="evidence" value="ECO:0007669"/>
    <property type="project" value="UniProtKB-UniRule"/>
</dbReference>
<dbReference type="PANTHER" id="PTHR21043:SF0">
    <property type="entry name" value="MITOCHONDRIAL ASSEMBLY OF RIBOSOMAL LARGE SUBUNIT PROTEIN 1"/>
    <property type="match status" value="1"/>
</dbReference>
<comment type="subcellular location">
    <subcellularLocation>
        <location evidence="2">Cytoplasm</location>
    </subcellularLocation>
</comment>
<dbReference type="GO" id="GO:0005737">
    <property type="term" value="C:cytoplasm"/>
    <property type="evidence" value="ECO:0007669"/>
    <property type="project" value="UniProtKB-SubCell"/>
</dbReference>
<keyword evidence="2" id="KW-0963">Cytoplasm</keyword>
<dbReference type="AlphaFoldDB" id="A0A9D2MGP2"/>
<evidence type="ECO:0000256" key="1">
    <source>
        <dbReference type="ARBA" id="ARBA00010574"/>
    </source>
</evidence>